<dbReference type="SMART" id="SM00241">
    <property type="entry name" value="ZP"/>
    <property type="match status" value="1"/>
</dbReference>
<dbReference type="GO" id="GO:0005886">
    <property type="term" value="C:plasma membrane"/>
    <property type="evidence" value="ECO:0007669"/>
    <property type="project" value="UniProtKB-SubCell"/>
</dbReference>
<keyword evidence="4 9" id="KW-0812">Transmembrane</keyword>
<evidence type="ECO:0000313" key="13">
    <source>
        <dbReference type="WBParaSite" id="Gr19_v10_g12382.t1"/>
    </source>
</evidence>
<name>A0A914GY12_GLORO</name>
<comment type="subcellular location">
    <subcellularLocation>
        <location evidence="1">Cell membrane</location>
        <topology evidence="1">Single-pass type I membrane protein</topology>
    </subcellularLocation>
</comment>
<keyword evidence="12" id="KW-1185">Reference proteome</keyword>
<evidence type="ECO:0000259" key="11">
    <source>
        <dbReference type="PROSITE" id="PS51034"/>
    </source>
</evidence>
<keyword evidence="5 10" id="KW-0732">Signal</keyword>
<dbReference type="InterPro" id="IPR057475">
    <property type="entry name" value="CUT_C"/>
</dbReference>
<evidence type="ECO:0000256" key="7">
    <source>
        <dbReference type="ARBA" id="ARBA00023136"/>
    </source>
</evidence>
<evidence type="ECO:0000256" key="2">
    <source>
        <dbReference type="ARBA" id="ARBA00022460"/>
    </source>
</evidence>
<dbReference type="InterPro" id="IPR056953">
    <property type="entry name" value="CUT_N"/>
</dbReference>
<feature type="signal peptide" evidence="10">
    <location>
        <begin position="1"/>
        <end position="25"/>
    </location>
</feature>
<reference evidence="13" key="1">
    <citation type="submission" date="2022-11" db="UniProtKB">
        <authorList>
            <consortium name="WormBaseParasite"/>
        </authorList>
    </citation>
    <scope>IDENTIFICATION</scope>
</reference>
<evidence type="ECO:0000256" key="6">
    <source>
        <dbReference type="ARBA" id="ARBA00022989"/>
    </source>
</evidence>
<evidence type="ECO:0000256" key="9">
    <source>
        <dbReference type="SAM" id="Phobius"/>
    </source>
</evidence>
<dbReference type="InterPro" id="IPR051962">
    <property type="entry name" value="Cuticlin"/>
</dbReference>
<proteinExistence type="predicted"/>
<keyword evidence="6 9" id="KW-1133">Transmembrane helix</keyword>
<feature type="transmembrane region" description="Helical" evidence="9">
    <location>
        <begin position="393"/>
        <end position="413"/>
    </location>
</feature>
<evidence type="ECO:0000256" key="8">
    <source>
        <dbReference type="SAM" id="MobiDB-lite"/>
    </source>
</evidence>
<keyword evidence="2" id="KW-0193">Cuticle</keyword>
<dbReference type="WBParaSite" id="Gr19_v10_g12382.t1">
    <property type="protein sequence ID" value="Gr19_v10_g12382.t1"/>
    <property type="gene ID" value="Gr19_v10_g12382"/>
</dbReference>
<keyword evidence="7 9" id="KW-0472">Membrane</keyword>
<protein>
    <submittedName>
        <fullName evidence="13">ZP domain-containing protein</fullName>
    </submittedName>
</protein>
<accession>A0A914GY12</accession>
<evidence type="ECO:0000256" key="5">
    <source>
        <dbReference type="ARBA" id="ARBA00022729"/>
    </source>
</evidence>
<evidence type="ECO:0000256" key="4">
    <source>
        <dbReference type="ARBA" id="ARBA00022692"/>
    </source>
</evidence>
<feature type="chain" id="PRO_5036884700" evidence="10">
    <location>
        <begin position="26"/>
        <end position="478"/>
    </location>
</feature>
<dbReference type="Pfam" id="PF25301">
    <property type="entry name" value="CUT_C"/>
    <property type="match status" value="1"/>
</dbReference>
<dbReference type="GO" id="GO:0042302">
    <property type="term" value="F:structural constituent of cuticle"/>
    <property type="evidence" value="ECO:0007669"/>
    <property type="project" value="UniProtKB-KW"/>
</dbReference>
<feature type="region of interest" description="Disordered" evidence="8">
    <location>
        <begin position="298"/>
        <end position="321"/>
    </location>
</feature>
<evidence type="ECO:0000256" key="10">
    <source>
        <dbReference type="SAM" id="SignalP"/>
    </source>
</evidence>
<evidence type="ECO:0000313" key="12">
    <source>
        <dbReference type="Proteomes" id="UP000887572"/>
    </source>
</evidence>
<dbReference type="Pfam" id="PF25057">
    <property type="entry name" value="CUT_N"/>
    <property type="match status" value="1"/>
</dbReference>
<sequence length="478" mass="52564">MRQNYRRSAFVAALLFALLNQSSDGAFELDNALLGQPNISCHPDTIEMRFRTKRPFTGKIYVQGHYANPDCRVDFSEAGGADHDGRGGIRLHHGSCDMDRKRMVSPSGGTGMEFSTVLVISFHPLFVTKTDRAFHINCLYKEADRNVDAKMDVGDVTPANIQNDMPIPQCHYSIRKDELNGEVLKFARVGDLIVHRWECESDQFGMLVHSCFVEDVQGERVPVIDERGCHKDQNLLGDPTYSEALNLAYRESYVFKFRDRVGVRFSCEIKLCMKAEDGCSDITPPNCQDSKGYQEHYQHSRDDPLGVGGGNQSKTATAASNINKRTRRSIKTVDADLISQYVFVLDEPVEGEDEGEEDANIGTSNAAVPVKLRSRVAKDRALLAGSPVCVSPALFAAIVIVVLASFGLASAIVGHRLFQLSRNGGIFCDAAKHSAPSAATLSNPSVLSSPFSSRSSIGSSSFNPSMIRMPQSLLFNKR</sequence>
<feature type="domain" description="ZP" evidence="11">
    <location>
        <begin position="40"/>
        <end position="286"/>
    </location>
</feature>
<organism evidence="12 13">
    <name type="scientific">Globodera rostochiensis</name>
    <name type="common">Golden nematode worm</name>
    <name type="synonym">Heterodera rostochiensis</name>
    <dbReference type="NCBI Taxonomy" id="31243"/>
    <lineage>
        <taxon>Eukaryota</taxon>
        <taxon>Metazoa</taxon>
        <taxon>Ecdysozoa</taxon>
        <taxon>Nematoda</taxon>
        <taxon>Chromadorea</taxon>
        <taxon>Rhabditida</taxon>
        <taxon>Tylenchina</taxon>
        <taxon>Tylenchomorpha</taxon>
        <taxon>Tylenchoidea</taxon>
        <taxon>Heteroderidae</taxon>
        <taxon>Heteroderinae</taxon>
        <taxon>Globodera</taxon>
    </lineage>
</organism>
<evidence type="ECO:0000256" key="1">
    <source>
        <dbReference type="ARBA" id="ARBA00004251"/>
    </source>
</evidence>
<keyword evidence="3" id="KW-1003">Cell membrane</keyword>
<dbReference type="PANTHER" id="PTHR22907:SF7">
    <property type="entry name" value="ZP DOMAIN-CONTAINING PROTEIN"/>
    <property type="match status" value="1"/>
</dbReference>
<dbReference type="Proteomes" id="UP000887572">
    <property type="component" value="Unplaced"/>
</dbReference>
<dbReference type="PROSITE" id="PS51034">
    <property type="entry name" value="ZP_2"/>
    <property type="match status" value="1"/>
</dbReference>
<dbReference type="AlphaFoldDB" id="A0A914GY12"/>
<evidence type="ECO:0000256" key="3">
    <source>
        <dbReference type="ARBA" id="ARBA00022475"/>
    </source>
</evidence>
<dbReference type="PANTHER" id="PTHR22907">
    <property type="entry name" value="GH04558P"/>
    <property type="match status" value="1"/>
</dbReference>
<feature type="compositionally biased region" description="Polar residues" evidence="8">
    <location>
        <begin position="312"/>
        <end position="321"/>
    </location>
</feature>
<dbReference type="InterPro" id="IPR001507">
    <property type="entry name" value="ZP_dom"/>
</dbReference>